<comment type="function">
    <text evidence="9">Catalyzes the ATP-dependent phosphorylation of 3-oxo-tetronate to 3-oxo-tetronate 4-phosphate.</text>
</comment>
<evidence type="ECO:0000256" key="5">
    <source>
        <dbReference type="ARBA" id="ARBA00022840"/>
    </source>
</evidence>
<evidence type="ECO:0000256" key="4">
    <source>
        <dbReference type="ARBA" id="ARBA00022777"/>
    </source>
</evidence>
<evidence type="ECO:0000256" key="10">
    <source>
        <dbReference type="ARBA" id="ARBA00039095"/>
    </source>
</evidence>
<dbReference type="SUPFAM" id="SSF142764">
    <property type="entry name" value="YgbK-like"/>
    <property type="match status" value="1"/>
</dbReference>
<dbReference type="Pfam" id="PF07005">
    <property type="entry name" value="SBD_N"/>
    <property type="match status" value="1"/>
</dbReference>
<name>A0A975JE71_9RHOB</name>
<keyword evidence="2" id="KW-0808">Transferase</keyword>
<dbReference type="Pfam" id="PF17042">
    <property type="entry name" value="NBD_C"/>
    <property type="match status" value="1"/>
</dbReference>
<evidence type="ECO:0000259" key="13">
    <source>
        <dbReference type="Pfam" id="PF07005"/>
    </source>
</evidence>
<accession>A0A975JE71</accession>
<evidence type="ECO:0000256" key="12">
    <source>
        <dbReference type="ARBA" id="ARBA00041377"/>
    </source>
</evidence>
<evidence type="ECO:0000256" key="2">
    <source>
        <dbReference type="ARBA" id="ARBA00022679"/>
    </source>
</evidence>
<gene>
    <name evidence="15" type="ORF">KDD17_00635</name>
</gene>
<comment type="similarity">
    <text evidence="1">Belongs to the four-carbon acid sugar kinase family.</text>
</comment>
<reference evidence="15" key="1">
    <citation type="submission" date="2021-04" db="EMBL/GenBank/DDBJ databases">
        <title>Complete genome sequence for Sulfitobacter sp. strain JK7-1.</title>
        <authorList>
            <person name="Park S.-J."/>
        </authorList>
    </citation>
    <scope>NUCLEOTIDE SEQUENCE</scope>
    <source>
        <strain evidence="15">JK7-1</strain>
    </source>
</reference>
<evidence type="ECO:0000256" key="7">
    <source>
        <dbReference type="ARBA" id="ARBA00035898"/>
    </source>
</evidence>
<dbReference type="Proteomes" id="UP000683291">
    <property type="component" value="Chromosome 1"/>
</dbReference>
<evidence type="ECO:0000259" key="14">
    <source>
        <dbReference type="Pfam" id="PF17042"/>
    </source>
</evidence>
<protein>
    <recommendedName>
        <fullName evidence="11">3-oxo-tetronate kinase</fullName>
        <ecNumber evidence="10">2.7.1.217</ecNumber>
    </recommendedName>
    <alternativeName>
        <fullName evidence="12">3-dehydrotetronate 4-kinase</fullName>
    </alternativeName>
</protein>
<dbReference type="Gene3D" id="3.40.980.20">
    <property type="entry name" value="Four-carbon acid sugar kinase, nucleotide binding domain"/>
    <property type="match status" value="1"/>
</dbReference>
<keyword evidence="3" id="KW-0547">Nucleotide-binding</keyword>
<evidence type="ECO:0000256" key="6">
    <source>
        <dbReference type="ARBA" id="ARBA00023277"/>
    </source>
</evidence>
<dbReference type="InterPro" id="IPR037051">
    <property type="entry name" value="4-carb_acid_sugar_kinase_N_sf"/>
</dbReference>
<dbReference type="Gene3D" id="3.40.50.10840">
    <property type="entry name" value="Putative sugar-binding, N-terminal domain"/>
    <property type="match status" value="1"/>
</dbReference>
<evidence type="ECO:0000313" key="16">
    <source>
        <dbReference type="Proteomes" id="UP000683291"/>
    </source>
</evidence>
<keyword evidence="16" id="KW-1185">Reference proteome</keyword>
<dbReference type="InterPro" id="IPR010737">
    <property type="entry name" value="4-carb_acid_sugar_kinase_N"/>
</dbReference>
<evidence type="ECO:0000256" key="9">
    <source>
        <dbReference type="ARBA" id="ARBA00037335"/>
    </source>
</evidence>
<dbReference type="InterPro" id="IPR042213">
    <property type="entry name" value="NBD_C_sf"/>
</dbReference>
<proteinExistence type="inferred from homology"/>
<keyword evidence="6" id="KW-0119">Carbohydrate metabolism</keyword>
<feature type="domain" description="Four-carbon acid sugar kinase N-terminal" evidence="13">
    <location>
        <begin position="3"/>
        <end position="227"/>
    </location>
</feature>
<dbReference type="InterPro" id="IPR031475">
    <property type="entry name" value="NBD_C"/>
</dbReference>
<comment type="catalytic activity">
    <reaction evidence="7">
        <text>3-dehydro-L-erythronate + ATP = 3-dehydro-4-O-phospho-L-erythronate + ADP + H(+)</text>
        <dbReference type="Rhea" id="RHEA:52552"/>
        <dbReference type="ChEBI" id="CHEBI:15378"/>
        <dbReference type="ChEBI" id="CHEBI:30616"/>
        <dbReference type="ChEBI" id="CHEBI:136592"/>
        <dbReference type="ChEBI" id="CHEBI:136670"/>
        <dbReference type="ChEBI" id="CHEBI:456216"/>
        <dbReference type="EC" id="2.7.1.217"/>
    </reaction>
</comment>
<evidence type="ECO:0000256" key="8">
    <source>
        <dbReference type="ARBA" id="ARBA00036346"/>
    </source>
</evidence>
<dbReference type="EMBL" id="CP073581">
    <property type="protein sequence ID" value="QUJ76616.1"/>
    <property type="molecule type" value="Genomic_DNA"/>
</dbReference>
<dbReference type="RefSeq" id="WP_212704813.1">
    <property type="nucleotide sequence ID" value="NZ_CP073581.1"/>
</dbReference>
<keyword evidence="4 15" id="KW-0418">Kinase</keyword>
<evidence type="ECO:0000256" key="1">
    <source>
        <dbReference type="ARBA" id="ARBA00005715"/>
    </source>
</evidence>
<evidence type="ECO:0000256" key="3">
    <source>
        <dbReference type="ARBA" id="ARBA00022741"/>
    </source>
</evidence>
<sequence>MLLGCIGDDFTGSSDLANTLAKGGMRTVQYTGVPTRDAAADVQAGVVALKSRSIDVREAVAQSLAALEWLRAQGCTQFFFKYCSTFDSTPLGNIGPVADALADALDAHRVIVCPAFPGTGRSIYQGHLFVNDTLLSESGMQNHPVTPMTDADIRRWLAPQTRFSVGHVGAGDVFAGAAQIGTALEAQHEAGHRLIVVDAIRDADLLEIGKAARDLPLITGGSGVALGLPANFGCTAAQVPWTGQGGKAVALSGSCSNATRAQVAHHARTHPAREIIAADVIEGRLSAEEIADWLIAAEGVPLAYSSADPQAVAQVQETFGGARASEALEAFFADVARHAVAKGATRIITAGGETSGAVVEGLALETLEIGPEIDPGVPALRARPDLVVALKSGNFGAEDFFAKADRVLGAPHERGEAARTDLPAGQIAV</sequence>
<evidence type="ECO:0000256" key="11">
    <source>
        <dbReference type="ARBA" id="ARBA00039461"/>
    </source>
</evidence>
<comment type="catalytic activity">
    <reaction evidence="8">
        <text>3-dehydro-D-erythronate + ATP = 3-dehydro-4-O-phospho-D-erythronate + ADP + H(+)</text>
        <dbReference type="Rhea" id="RHEA:52556"/>
        <dbReference type="ChEBI" id="CHEBI:15378"/>
        <dbReference type="ChEBI" id="CHEBI:30616"/>
        <dbReference type="ChEBI" id="CHEBI:57958"/>
        <dbReference type="ChEBI" id="CHEBI:136593"/>
        <dbReference type="ChEBI" id="CHEBI:456216"/>
        <dbReference type="EC" id="2.7.1.217"/>
    </reaction>
</comment>
<keyword evidence="5" id="KW-0067">ATP-binding</keyword>
<dbReference type="EC" id="2.7.1.217" evidence="10"/>
<dbReference type="GO" id="GO:0016301">
    <property type="term" value="F:kinase activity"/>
    <property type="evidence" value="ECO:0007669"/>
    <property type="project" value="UniProtKB-KW"/>
</dbReference>
<dbReference type="NCBIfam" id="NF043035">
    <property type="entry name" value="OxoTetrKin"/>
    <property type="match status" value="1"/>
</dbReference>
<organism evidence="15 16">
    <name type="scientific">Sulfitobacter albidus</name>
    <dbReference type="NCBI Taxonomy" id="2829501"/>
    <lineage>
        <taxon>Bacteria</taxon>
        <taxon>Pseudomonadati</taxon>
        <taxon>Pseudomonadota</taxon>
        <taxon>Alphaproteobacteria</taxon>
        <taxon>Rhodobacterales</taxon>
        <taxon>Roseobacteraceae</taxon>
        <taxon>Sulfitobacter</taxon>
    </lineage>
</organism>
<evidence type="ECO:0000313" key="15">
    <source>
        <dbReference type="EMBL" id="QUJ76616.1"/>
    </source>
</evidence>
<dbReference type="GO" id="GO:0005524">
    <property type="term" value="F:ATP binding"/>
    <property type="evidence" value="ECO:0007669"/>
    <property type="project" value="UniProtKB-KW"/>
</dbReference>
<dbReference type="AlphaFoldDB" id="A0A975JE71"/>
<dbReference type="InterPro" id="IPR050007">
    <property type="entry name" value="OtnK"/>
</dbReference>
<dbReference type="KEGG" id="sual:KDD17_00635"/>
<feature type="domain" description="Four-carbon acid sugar kinase nucleotide binding" evidence="14">
    <location>
        <begin position="249"/>
        <end position="401"/>
    </location>
</feature>